<dbReference type="RefSeq" id="XP_007929860.1">
    <property type="nucleotide sequence ID" value="XM_007931669.1"/>
</dbReference>
<dbReference type="KEGG" id="pfj:MYCFIDRAFT_198912"/>
<feature type="compositionally biased region" description="Low complexity" evidence="1">
    <location>
        <begin position="345"/>
        <end position="354"/>
    </location>
</feature>
<accession>M3APH6</accession>
<name>M3APH6_PSEFD</name>
<dbReference type="AlphaFoldDB" id="M3APH6"/>
<dbReference type="EMBL" id="KB446562">
    <property type="protein sequence ID" value="EME79028.1"/>
    <property type="molecule type" value="Genomic_DNA"/>
</dbReference>
<evidence type="ECO:0000313" key="3">
    <source>
        <dbReference type="Proteomes" id="UP000016932"/>
    </source>
</evidence>
<dbReference type="eggNOG" id="ENOG502S94T">
    <property type="taxonomic scope" value="Eukaryota"/>
</dbReference>
<reference evidence="2 3" key="1">
    <citation type="journal article" date="2012" name="PLoS Pathog.">
        <title>Diverse lifestyles and strategies of plant pathogenesis encoded in the genomes of eighteen Dothideomycetes fungi.</title>
        <authorList>
            <person name="Ohm R.A."/>
            <person name="Feau N."/>
            <person name="Henrissat B."/>
            <person name="Schoch C.L."/>
            <person name="Horwitz B.A."/>
            <person name="Barry K.W."/>
            <person name="Condon B.J."/>
            <person name="Copeland A.C."/>
            <person name="Dhillon B."/>
            <person name="Glaser F."/>
            <person name="Hesse C.N."/>
            <person name="Kosti I."/>
            <person name="LaButti K."/>
            <person name="Lindquist E.A."/>
            <person name="Lucas S."/>
            <person name="Salamov A.A."/>
            <person name="Bradshaw R.E."/>
            <person name="Ciuffetti L."/>
            <person name="Hamelin R.C."/>
            <person name="Kema G.H.J."/>
            <person name="Lawrence C."/>
            <person name="Scott J.A."/>
            <person name="Spatafora J.W."/>
            <person name="Turgeon B.G."/>
            <person name="de Wit P.J.G.M."/>
            <person name="Zhong S."/>
            <person name="Goodwin S.B."/>
            <person name="Grigoriev I.V."/>
        </authorList>
    </citation>
    <scope>NUCLEOTIDE SEQUENCE [LARGE SCALE GENOMIC DNA]</scope>
    <source>
        <strain evidence="2 3">CIRAD86</strain>
    </source>
</reference>
<evidence type="ECO:0000313" key="2">
    <source>
        <dbReference type="EMBL" id="EME79028.1"/>
    </source>
</evidence>
<organism evidence="2 3">
    <name type="scientific">Pseudocercospora fijiensis (strain CIRAD86)</name>
    <name type="common">Black leaf streak disease fungus</name>
    <name type="synonym">Mycosphaerella fijiensis</name>
    <dbReference type="NCBI Taxonomy" id="383855"/>
    <lineage>
        <taxon>Eukaryota</taxon>
        <taxon>Fungi</taxon>
        <taxon>Dikarya</taxon>
        <taxon>Ascomycota</taxon>
        <taxon>Pezizomycotina</taxon>
        <taxon>Dothideomycetes</taxon>
        <taxon>Dothideomycetidae</taxon>
        <taxon>Mycosphaerellales</taxon>
        <taxon>Mycosphaerellaceae</taxon>
        <taxon>Pseudocercospora</taxon>
    </lineage>
</organism>
<dbReference type="VEuPathDB" id="FungiDB:MYCFIDRAFT_198912"/>
<dbReference type="GeneID" id="19335766"/>
<protein>
    <submittedName>
        <fullName evidence="2">Uncharacterized protein</fullName>
    </submittedName>
</protein>
<dbReference type="OrthoDB" id="5402392at2759"/>
<gene>
    <name evidence="2" type="ORF">MYCFIDRAFT_198912</name>
</gene>
<sequence length="365" mass="40095">MSDPDRILEHCPFPDVGRSLQPYVKTRQEVAAIRNSLQAKLPNSAINSSLPTSKDIREITSVTGVRKAYLRALQAHQAAQARYDSLKAELEELSHASSSTSDPAADNGSFMTESYIPLMRQREKHRKLKILQATLAKVDAAGGKTIADSFDKVTRRQVGDLPVPPPAAAFAERDAGTESEYDLTRLKKAILAVRHQLEEHEAATVQANGVLHGDLNPHADLYALKKAHNELTAWMEQQLAMISDLEAPKDGDGEAQEHDMSNGEAEYGLKDIESLYEQYLHSREHLLELVTNSSSAIPSAPSSPEVIRRPSTTPEPEQSQSASEALLPYLSRLVLMRQAERDLLQQSSSSYHSQGADPSSSPNCV</sequence>
<keyword evidence="3" id="KW-1185">Reference proteome</keyword>
<dbReference type="Proteomes" id="UP000016932">
    <property type="component" value="Unassembled WGS sequence"/>
</dbReference>
<feature type="region of interest" description="Disordered" evidence="1">
    <location>
        <begin position="344"/>
        <end position="365"/>
    </location>
</feature>
<feature type="compositionally biased region" description="Low complexity" evidence="1">
    <location>
        <begin position="294"/>
        <end position="304"/>
    </location>
</feature>
<feature type="compositionally biased region" description="Polar residues" evidence="1">
    <location>
        <begin position="310"/>
        <end position="323"/>
    </location>
</feature>
<dbReference type="HOGENOM" id="CLU_053358_0_0_1"/>
<feature type="region of interest" description="Disordered" evidence="1">
    <location>
        <begin position="294"/>
        <end position="324"/>
    </location>
</feature>
<proteinExistence type="predicted"/>
<feature type="compositionally biased region" description="Polar residues" evidence="1">
    <location>
        <begin position="356"/>
        <end position="365"/>
    </location>
</feature>
<evidence type="ECO:0000256" key="1">
    <source>
        <dbReference type="SAM" id="MobiDB-lite"/>
    </source>
</evidence>